<gene>
    <name evidence="2" type="ORF">QYM36_001706</name>
</gene>
<feature type="region of interest" description="Disordered" evidence="1">
    <location>
        <begin position="86"/>
        <end position="120"/>
    </location>
</feature>
<keyword evidence="3" id="KW-1185">Reference proteome</keyword>
<comment type="caution">
    <text evidence="2">The sequence shown here is derived from an EMBL/GenBank/DDBJ whole genome shotgun (WGS) entry which is preliminary data.</text>
</comment>
<organism evidence="2 3">
    <name type="scientific">Artemia franciscana</name>
    <name type="common">Brine shrimp</name>
    <name type="synonym">Artemia sanfranciscana</name>
    <dbReference type="NCBI Taxonomy" id="6661"/>
    <lineage>
        <taxon>Eukaryota</taxon>
        <taxon>Metazoa</taxon>
        <taxon>Ecdysozoa</taxon>
        <taxon>Arthropoda</taxon>
        <taxon>Crustacea</taxon>
        <taxon>Branchiopoda</taxon>
        <taxon>Anostraca</taxon>
        <taxon>Artemiidae</taxon>
        <taxon>Artemia</taxon>
    </lineage>
</organism>
<dbReference type="Proteomes" id="UP001187531">
    <property type="component" value="Unassembled WGS sequence"/>
</dbReference>
<accession>A0AA88IPF4</accession>
<proteinExistence type="predicted"/>
<feature type="compositionally biased region" description="Basic and acidic residues" evidence="1">
    <location>
        <begin position="54"/>
        <end position="68"/>
    </location>
</feature>
<name>A0AA88IPF4_ARTSF</name>
<feature type="region of interest" description="Disordered" evidence="1">
    <location>
        <begin position="37"/>
        <end position="70"/>
    </location>
</feature>
<protein>
    <submittedName>
        <fullName evidence="2">Uncharacterized protein</fullName>
    </submittedName>
</protein>
<dbReference type="EMBL" id="JAVRJZ010000003">
    <property type="protein sequence ID" value="KAK2725347.1"/>
    <property type="molecule type" value="Genomic_DNA"/>
</dbReference>
<evidence type="ECO:0000256" key="1">
    <source>
        <dbReference type="SAM" id="MobiDB-lite"/>
    </source>
</evidence>
<feature type="compositionally biased region" description="Basic and acidic residues" evidence="1">
    <location>
        <begin position="104"/>
        <end position="114"/>
    </location>
</feature>
<dbReference type="AlphaFoldDB" id="A0AA88IPF4"/>
<reference evidence="2" key="1">
    <citation type="submission" date="2023-07" db="EMBL/GenBank/DDBJ databases">
        <title>Chromosome-level genome assembly of Artemia franciscana.</title>
        <authorList>
            <person name="Jo E."/>
        </authorList>
    </citation>
    <scope>NUCLEOTIDE SEQUENCE</scope>
    <source>
        <tissue evidence="2">Whole body</tissue>
    </source>
</reference>
<evidence type="ECO:0000313" key="2">
    <source>
        <dbReference type="EMBL" id="KAK2725347.1"/>
    </source>
</evidence>
<sequence length="228" mass="25668">MNNINRPNSWSGSAMHGVNQNQYDQIPAEFRADRISYDDLEVPSPSRYPFPLKSESDKSQEKQKKDKINQNYYDQIPAEFRAHRISHDDLEVPSPSRYSFPLKSESEKSPEKQKKEKIKKPRDIAKALDVSELHVALNSIDQEAEIIEKPIVHVISEVANQEKTFGSFVGSGFFSDIIISAGGKYVKGTETQVRALLSEWIALDLLPVSQLIQDENVSGLPLIGGEAR</sequence>
<evidence type="ECO:0000313" key="3">
    <source>
        <dbReference type="Proteomes" id="UP001187531"/>
    </source>
</evidence>